<evidence type="ECO:0000313" key="3">
    <source>
        <dbReference type="Proteomes" id="UP001500888"/>
    </source>
</evidence>
<sequence length="273" mass="30113">MLRRHRFGIPALLIMSVYVAAVAVAAVIASTAGDLGVLERLTLFTDLDEDAVVAWPDVLILLLAGMSWAWALWQCLRGPLAGPPPELDRDARRLRVGLYVAVASWLFYFLMPSWPWWVTVLDALVMWAVVVLFHPVLRRGRKHADHMPGLGVLAYAGTAVFEVMDFLDWPVPGGLSWICGLAGLIWTVLVLRAQWRDGRWQRATVRYGVASLVAPMVYGLVGPLLASEGNVYDDAMAATQALTIIWLARSAHDLAEPRHQPALPSPLPTQPQV</sequence>
<comment type="caution">
    <text evidence="2">The sequence shown here is derived from an EMBL/GenBank/DDBJ whole genome shotgun (WGS) entry which is preliminary data.</text>
</comment>
<keyword evidence="1" id="KW-0812">Transmembrane</keyword>
<evidence type="ECO:0008006" key="4">
    <source>
        <dbReference type="Google" id="ProtNLM"/>
    </source>
</evidence>
<name>A0ABP7J0Z3_9ACTN</name>
<feature type="transmembrane region" description="Helical" evidence="1">
    <location>
        <begin position="94"/>
        <end position="110"/>
    </location>
</feature>
<gene>
    <name evidence="2" type="ORF">GCM10022226_60750</name>
</gene>
<dbReference type="RefSeq" id="WP_344947880.1">
    <property type="nucleotide sequence ID" value="NZ_BAAAZR010000029.1"/>
</dbReference>
<evidence type="ECO:0000313" key="2">
    <source>
        <dbReference type="EMBL" id="GAA3831493.1"/>
    </source>
</evidence>
<accession>A0ABP7J0Z3</accession>
<keyword evidence="3" id="KW-1185">Reference proteome</keyword>
<keyword evidence="1" id="KW-0472">Membrane</keyword>
<feature type="transmembrane region" description="Helical" evidence="1">
    <location>
        <begin position="175"/>
        <end position="195"/>
    </location>
</feature>
<dbReference type="EMBL" id="BAAAZR010000029">
    <property type="protein sequence ID" value="GAA3831493.1"/>
    <property type="molecule type" value="Genomic_DNA"/>
</dbReference>
<dbReference type="Proteomes" id="UP001500888">
    <property type="component" value="Unassembled WGS sequence"/>
</dbReference>
<feature type="transmembrane region" description="Helical" evidence="1">
    <location>
        <begin position="52"/>
        <end position="73"/>
    </location>
</feature>
<evidence type="ECO:0000256" key="1">
    <source>
        <dbReference type="SAM" id="Phobius"/>
    </source>
</evidence>
<feature type="transmembrane region" description="Helical" evidence="1">
    <location>
        <begin position="207"/>
        <end position="226"/>
    </location>
</feature>
<protein>
    <recommendedName>
        <fullName evidence="4">Tryptophan-rich sensory protein</fullName>
    </recommendedName>
</protein>
<feature type="transmembrane region" description="Helical" evidence="1">
    <location>
        <begin position="149"/>
        <end position="169"/>
    </location>
</feature>
<keyword evidence="1" id="KW-1133">Transmembrane helix</keyword>
<reference evidence="3" key="1">
    <citation type="journal article" date="2019" name="Int. J. Syst. Evol. Microbiol.">
        <title>The Global Catalogue of Microorganisms (GCM) 10K type strain sequencing project: providing services to taxonomists for standard genome sequencing and annotation.</title>
        <authorList>
            <consortium name="The Broad Institute Genomics Platform"/>
            <consortium name="The Broad Institute Genome Sequencing Center for Infectious Disease"/>
            <person name="Wu L."/>
            <person name="Ma J."/>
        </authorList>
    </citation>
    <scope>NUCLEOTIDE SEQUENCE [LARGE SCALE GENOMIC DNA]</scope>
    <source>
        <strain evidence="3">JCM 16908</strain>
    </source>
</reference>
<feature type="transmembrane region" description="Helical" evidence="1">
    <location>
        <begin position="116"/>
        <end position="137"/>
    </location>
</feature>
<proteinExistence type="predicted"/>
<organism evidence="2 3">
    <name type="scientific">Sphaerisporangium flaviroseum</name>
    <dbReference type="NCBI Taxonomy" id="509199"/>
    <lineage>
        <taxon>Bacteria</taxon>
        <taxon>Bacillati</taxon>
        <taxon>Actinomycetota</taxon>
        <taxon>Actinomycetes</taxon>
        <taxon>Streptosporangiales</taxon>
        <taxon>Streptosporangiaceae</taxon>
        <taxon>Sphaerisporangium</taxon>
    </lineage>
</organism>
<feature type="transmembrane region" description="Helical" evidence="1">
    <location>
        <begin position="12"/>
        <end position="32"/>
    </location>
</feature>